<evidence type="ECO:0000313" key="2">
    <source>
        <dbReference type="Proteomes" id="UP000269396"/>
    </source>
</evidence>
<dbReference type="Proteomes" id="UP000269396">
    <property type="component" value="Unassembled WGS sequence"/>
</dbReference>
<dbReference type="AlphaFoldDB" id="A0A3P8EAY4"/>
<accession>A0A3P8EAY4</accession>
<keyword evidence="2" id="KW-1185">Reference proteome</keyword>
<name>A0A3P8EAY4_9TREM</name>
<dbReference type="EMBL" id="UZAL01032563">
    <property type="protein sequence ID" value="VDP61237.1"/>
    <property type="molecule type" value="Genomic_DNA"/>
</dbReference>
<proteinExistence type="predicted"/>
<protein>
    <submittedName>
        <fullName evidence="1">Uncharacterized protein</fullName>
    </submittedName>
</protein>
<reference evidence="1 2" key="1">
    <citation type="submission" date="2018-11" db="EMBL/GenBank/DDBJ databases">
        <authorList>
            <consortium name="Pathogen Informatics"/>
        </authorList>
    </citation>
    <scope>NUCLEOTIDE SEQUENCE [LARGE SCALE GENOMIC DNA]</scope>
    <source>
        <strain>Denwood</strain>
        <strain evidence="2">Zambia</strain>
    </source>
</reference>
<gene>
    <name evidence="1" type="ORF">SMTD_LOCUS12562</name>
</gene>
<sequence>MDLLGAKQPHIPKYPYEDKGSFNMLIELGKASIMLLLFIVDNNFRSILNE</sequence>
<organism evidence="1 2">
    <name type="scientific">Schistosoma mattheei</name>
    <dbReference type="NCBI Taxonomy" id="31246"/>
    <lineage>
        <taxon>Eukaryota</taxon>
        <taxon>Metazoa</taxon>
        <taxon>Spiralia</taxon>
        <taxon>Lophotrochozoa</taxon>
        <taxon>Platyhelminthes</taxon>
        <taxon>Trematoda</taxon>
        <taxon>Digenea</taxon>
        <taxon>Strigeidida</taxon>
        <taxon>Schistosomatoidea</taxon>
        <taxon>Schistosomatidae</taxon>
        <taxon>Schistosoma</taxon>
    </lineage>
</organism>
<evidence type="ECO:0000313" key="1">
    <source>
        <dbReference type="EMBL" id="VDP61237.1"/>
    </source>
</evidence>